<organism evidence="2 3">
    <name type="scientific">Ascaris lumbricoides</name>
    <name type="common">Giant roundworm</name>
    <dbReference type="NCBI Taxonomy" id="6252"/>
    <lineage>
        <taxon>Eukaryota</taxon>
        <taxon>Metazoa</taxon>
        <taxon>Ecdysozoa</taxon>
        <taxon>Nematoda</taxon>
        <taxon>Chromadorea</taxon>
        <taxon>Rhabditida</taxon>
        <taxon>Spirurina</taxon>
        <taxon>Ascaridomorpha</taxon>
        <taxon>Ascaridoidea</taxon>
        <taxon>Ascarididae</taxon>
        <taxon>Ascaris</taxon>
    </lineage>
</organism>
<dbReference type="WBParaSite" id="ALUE_0000457401-mRNA-1">
    <property type="protein sequence ID" value="ALUE_0000457401-mRNA-1"/>
    <property type="gene ID" value="ALUE_0000457401"/>
</dbReference>
<evidence type="ECO:0000256" key="1">
    <source>
        <dbReference type="SAM" id="MobiDB-lite"/>
    </source>
</evidence>
<reference evidence="3" key="1">
    <citation type="submission" date="2023-03" db="UniProtKB">
        <authorList>
            <consortium name="WormBaseParasite"/>
        </authorList>
    </citation>
    <scope>IDENTIFICATION</scope>
</reference>
<evidence type="ECO:0000313" key="2">
    <source>
        <dbReference type="Proteomes" id="UP000036681"/>
    </source>
</evidence>
<keyword evidence="2" id="KW-1185">Reference proteome</keyword>
<protein>
    <submittedName>
        <fullName evidence="3">Uncharacterized protein</fullName>
    </submittedName>
</protein>
<feature type="region of interest" description="Disordered" evidence="1">
    <location>
        <begin position="26"/>
        <end position="51"/>
    </location>
</feature>
<proteinExistence type="predicted"/>
<sequence>MNVLVRTFYYYIYRRMVRQVGPMGKTAKERTSCRPDTSTRTGMHLNGDGVRQRSTSFKEEIDDWLTFLMRPIHGWLLDKMQSDSGPASGSVGSCWIDSRKKESTSPLDSSHKKESFPK</sequence>
<evidence type="ECO:0000313" key="3">
    <source>
        <dbReference type="WBParaSite" id="ALUE_0000457401-mRNA-1"/>
    </source>
</evidence>
<name>A0A9J2P4V7_ASCLU</name>
<dbReference type="AlphaFoldDB" id="A0A9J2P4V7"/>
<dbReference type="Proteomes" id="UP000036681">
    <property type="component" value="Unplaced"/>
</dbReference>
<accession>A0A9J2P4V7</accession>